<accession>A0A642V0Z3</accession>
<name>A0A642V0Z3_9ASCO</name>
<feature type="compositionally biased region" description="Low complexity" evidence="1">
    <location>
        <begin position="18"/>
        <end position="35"/>
    </location>
</feature>
<feature type="compositionally biased region" description="Pro residues" evidence="1">
    <location>
        <begin position="71"/>
        <end position="80"/>
    </location>
</feature>
<feature type="region of interest" description="Disordered" evidence="1">
    <location>
        <begin position="1"/>
        <end position="271"/>
    </location>
</feature>
<evidence type="ECO:0008006" key="4">
    <source>
        <dbReference type="Google" id="ProtNLM"/>
    </source>
</evidence>
<organism evidence="2 3">
    <name type="scientific">Trichomonascus ciferrii</name>
    <dbReference type="NCBI Taxonomy" id="44093"/>
    <lineage>
        <taxon>Eukaryota</taxon>
        <taxon>Fungi</taxon>
        <taxon>Dikarya</taxon>
        <taxon>Ascomycota</taxon>
        <taxon>Saccharomycotina</taxon>
        <taxon>Dipodascomycetes</taxon>
        <taxon>Dipodascales</taxon>
        <taxon>Trichomonascaceae</taxon>
        <taxon>Trichomonascus</taxon>
        <taxon>Trichomonascus ciferrii complex</taxon>
    </lineage>
</organism>
<proteinExistence type="predicted"/>
<feature type="compositionally biased region" description="Acidic residues" evidence="1">
    <location>
        <begin position="1"/>
        <end position="10"/>
    </location>
</feature>
<reference evidence="2" key="1">
    <citation type="journal article" date="2019" name="G3 (Bethesda)">
        <title>Genome Assemblies of Two Rare Opportunistic Yeast Pathogens: Diutina rugosa (syn. Candida rugosa) and Trichomonascus ciferrii (syn. Candida ciferrii).</title>
        <authorList>
            <person name="Mixao V."/>
            <person name="Saus E."/>
            <person name="Hansen A.P."/>
            <person name="Lass-Florl C."/>
            <person name="Gabaldon T."/>
        </authorList>
    </citation>
    <scope>NUCLEOTIDE SEQUENCE</scope>
    <source>
        <strain evidence="2">CBS 4856</strain>
    </source>
</reference>
<feature type="compositionally biased region" description="Low complexity" evidence="1">
    <location>
        <begin position="233"/>
        <end position="260"/>
    </location>
</feature>
<dbReference type="EMBL" id="SWFS01000336">
    <property type="protein sequence ID" value="KAA8909584.1"/>
    <property type="molecule type" value="Genomic_DNA"/>
</dbReference>
<sequence>MTDSVPDDDALLAFTAYSDADGAPPATTTASTNDNNDNDHHYSATTQPSTAESTASASGRSPVQRQGVGPPDDPTTVLPPPHHHTHAQHHQHQPQAQSLPLIQPYAQYYDAPAYHQHAPHAQQQHPLPLPSPPVSSSQHHHQPPSAQPQQQPFSYVPTTASTVPVHGGQTRSRFPRRRRTGSKRSLEEAIIESSIPTSTTFGSTPPQRQGPSIGLLTGFSGQSYSSPNNNVGPTLPLNLPEPPLASAAPANPNALQADAAPRPKKKSKYSGEQDAIILQMKKDGKSWSEIAEAANCGNSLAARNRYQVLIGQQGGGAVVWDSEDALSLKTLLEDGEKAKWDYIASELSRLRSKKITPKDCQNKIKALFDADPSGFGIVVGASASPYNTASSYFPPQYPAIPHPPTQYPYFQQQQPPPPHNAAASDLDLQQFAHDFMRR</sequence>
<feature type="compositionally biased region" description="Polar residues" evidence="1">
    <location>
        <begin position="43"/>
        <end position="64"/>
    </location>
</feature>
<feature type="compositionally biased region" description="Low complexity" evidence="1">
    <location>
        <begin position="93"/>
        <end position="126"/>
    </location>
</feature>
<protein>
    <recommendedName>
        <fullName evidence="4">Myb-like domain-containing protein</fullName>
    </recommendedName>
</protein>
<dbReference type="Proteomes" id="UP000761534">
    <property type="component" value="Unassembled WGS sequence"/>
</dbReference>
<dbReference type="VEuPathDB" id="FungiDB:TRICI_004419"/>
<feature type="compositionally biased region" description="Polar residues" evidence="1">
    <location>
        <begin position="194"/>
        <end position="210"/>
    </location>
</feature>
<feature type="compositionally biased region" description="Basic residues" evidence="1">
    <location>
        <begin position="173"/>
        <end position="182"/>
    </location>
</feature>
<evidence type="ECO:0000313" key="2">
    <source>
        <dbReference type="EMBL" id="KAA8909584.1"/>
    </source>
</evidence>
<feature type="compositionally biased region" description="Polar residues" evidence="1">
    <location>
        <begin position="219"/>
        <end position="232"/>
    </location>
</feature>
<dbReference type="OrthoDB" id="2350934at2759"/>
<gene>
    <name evidence="2" type="ORF">TRICI_004419</name>
</gene>
<comment type="caution">
    <text evidence="2">The sequence shown here is derived from an EMBL/GenBank/DDBJ whole genome shotgun (WGS) entry which is preliminary data.</text>
</comment>
<feature type="compositionally biased region" description="Low complexity" evidence="1">
    <location>
        <begin position="143"/>
        <end position="152"/>
    </location>
</feature>
<evidence type="ECO:0000313" key="3">
    <source>
        <dbReference type="Proteomes" id="UP000761534"/>
    </source>
</evidence>
<evidence type="ECO:0000256" key="1">
    <source>
        <dbReference type="SAM" id="MobiDB-lite"/>
    </source>
</evidence>
<keyword evidence="3" id="KW-1185">Reference proteome</keyword>
<dbReference type="AlphaFoldDB" id="A0A642V0Z3"/>
<feature type="compositionally biased region" description="Basic residues" evidence="1">
    <location>
        <begin position="81"/>
        <end position="92"/>
    </location>
</feature>